<evidence type="ECO:0000313" key="3">
    <source>
        <dbReference type="EMBL" id="EGZ17925.1"/>
    </source>
</evidence>
<reference evidence="3 4" key="1">
    <citation type="journal article" date="2006" name="Science">
        <title>Phytophthora genome sequences uncover evolutionary origins and mechanisms of pathogenesis.</title>
        <authorList>
            <person name="Tyler B.M."/>
            <person name="Tripathy S."/>
            <person name="Zhang X."/>
            <person name="Dehal P."/>
            <person name="Jiang R.H."/>
            <person name="Aerts A."/>
            <person name="Arredondo F.D."/>
            <person name="Baxter L."/>
            <person name="Bensasson D."/>
            <person name="Beynon J.L."/>
            <person name="Chapman J."/>
            <person name="Damasceno C.M."/>
            <person name="Dorrance A.E."/>
            <person name="Dou D."/>
            <person name="Dickerman A.W."/>
            <person name="Dubchak I.L."/>
            <person name="Garbelotto M."/>
            <person name="Gijzen M."/>
            <person name="Gordon S.G."/>
            <person name="Govers F."/>
            <person name="Grunwald N.J."/>
            <person name="Huang W."/>
            <person name="Ivors K.L."/>
            <person name="Jones R.W."/>
            <person name="Kamoun S."/>
            <person name="Krampis K."/>
            <person name="Lamour K.H."/>
            <person name="Lee M.K."/>
            <person name="McDonald W.H."/>
            <person name="Medina M."/>
            <person name="Meijer H.J."/>
            <person name="Nordberg E.K."/>
            <person name="Maclean D.J."/>
            <person name="Ospina-Giraldo M.D."/>
            <person name="Morris P.F."/>
            <person name="Phuntumart V."/>
            <person name="Putnam N.H."/>
            <person name="Rash S."/>
            <person name="Rose J.K."/>
            <person name="Sakihama Y."/>
            <person name="Salamov A.A."/>
            <person name="Savidor A."/>
            <person name="Scheuring C.F."/>
            <person name="Smith B.M."/>
            <person name="Sobral B.W."/>
            <person name="Terry A."/>
            <person name="Torto-Alalibo T.A."/>
            <person name="Win J."/>
            <person name="Xu Z."/>
            <person name="Zhang H."/>
            <person name="Grigoriev I.V."/>
            <person name="Rokhsar D.S."/>
            <person name="Boore J.L."/>
        </authorList>
    </citation>
    <scope>NUCLEOTIDE SEQUENCE [LARGE SCALE GENOMIC DNA]</scope>
    <source>
        <strain evidence="3 4">P6497</strain>
    </source>
</reference>
<dbReference type="GeneID" id="20640211"/>
<dbReference type="AlphaFoldDB" id="G4ZF13"/>
<dbReference type="InterPro" id="IPR049203">
    <property type="entry name" value="DUF6818"/>
</dbReference>
<dbReference type="Proteomes" id="UP000002640">
    <property type="component" value="Unassembled WGS sequence"/>
</dbReference>
<dbReference type="EMBL" id="JH159154">
    <property type="protein sequence ID" value="EGZ17925.1"/>
    <property type="molecule type" value="Genomic_DNA"/>
</dbReference>
<feature type="region of interest" description="Disordered" evidence="1">
    <location>
        <begin position="77"/>
        <end position="107"/>
    </location>
</feature>
<organism evidence="3 4">
    <name type="scientific">Phytophthora sojae (strain P6497)</name>
    <name type="common">Soybean stem and root rot agent</name>
    <name type="synonym">Phytophthora megasperma f. sp. glycines</name>
    <dbReference type="NCBI Taxonomy" id="1094619"/>
    <lineage>
        <taxon>Eukaryota</taxon>
        <taxon>Sar</taxon>
        <taxon>Stramenopiles</taxon>
        <taxon>Oomycota</taxon>
        <taxon>Peronosporomycetes</taxon>
        <taxon>Peronosporales</taxon>
        <taxon>Peronosporaceae</taxon>
        <taxon>Phytophthora</taxon>
    </lineage>
</organism>
<dbReference type="KEGG" id="psoj:PHYSODRAFT_286003"/>
<name>G4ZF13_PHYSP</name>
<feature type="non-terminal residue" evidence="3">
    <location>
        <position position="107"/>
    </location>
</feature>
<accession>G4ZF13</accession>
<evidence type="ECO:0000313" key="4">
    <source>
        <dbReference type="Proteomes" id="UP000002640"/>
    </source>
</evidence>
<evidence type="ECO:0000259" key="2">
    <source>
        <dbReference type="Pfam" id="PF20681"/>
    </source>
</evidence>
<dbReference type="Pfam" id="PF20681">
    <property type="entry name" value="DUF6818"/>
    <property type="match status" value="1"/>
</dbReference>
<keyword evidence="4" id="KW-1185">Reference proteome</keyword>
<protein>
    <recommendedName>
        <fullName evidence="2">DUF6818 domain-containing protein</fullName>
    </recommendedName>
</protein>
<dbReference type="InParanoid" id="G4ZF13"/>
<evidence type="ECO:0000256" key="1">
    <source>
        <dbReference type="SAM" id="MobiDB-lite"/>
    </source>
</evidence>
<proteinExistence type="predicted"/>
<sequence length="107" mass="11437">MHSLLKIIQATLPATRADLEAVSAAYNAAKNPTEKHRDAMSLKRKFRSMCLASKHTRTDLARATRCVQDQANQRRISARGGVIVPASGQKPSPGSPGSTETLAAPSL</sequence>
<feature type="domain" description="DUF6818" evidence="2">
    <location>
        <begin position="14"/>
        <end position="83"/>
    </location>
</feature>
<dbReference type="RefSeq" id="XP_009526983.1">
    <property type="nucleotide sequence ID" value="XM_009528688.1"/>
</dbReference>
<gene>
    <name evidence="3" type="ORF">PHYSODRAFT_286003</name>
</gene>
<feature type="compositionally biased region" description="Low complexity" evidence="1">
    <location>
        <begin position="85"/>
        <end position="98"/>
    </location>
</feature>